<dbReference type="SMART" id="SM00367">
    <property type="entry name" value="LRR_CC"/>
    <property type="match status" value="7"/>
</dbReference>
<accession>A0A7S1Q0S5</accession>
<dbReference type="Gene3D" id="3.80.10.10">
    <property type="entry name" value="Ribonuclease Inhibitor"/>
    <property type="match status" value="2"/>
</dbReference>
<protein>
    <submittedName>
        <fullName evidence="2">Uncharacterized protein</fullName>
    </submittedName>
</protein>
<organism evidence="2">
    <name type="scientific">Neobodo designis</name>
    <name type="common">Flagellated protozoan</name>
    <name type="synonym">Bodo designis</name>
    <dbReference type="NCBI Taxonomy" id="312471"/>
    <lineage>
        <taxon>Eukaryota</taxon>
        <taxon>Discoba</taxon>
        <taxon>Euglenozoa</taxon>
        <taxon>Kinetoplastea</taxon>
        <taxon>Metakinetoplastina</taxon>
        <taxon>Neobodonida</taxon>
        <taxon>Neobodo</taxon>
    </lineage>
</organism>
<evidence type="ECO:0000256" key="1">
    <source>
        <dbReference type="SAM" id="MobiDB-lite"/>
    </source>
</evidence>
<dbReference type="GO" id="GO:0019005">
    <property type="term" value="C:SCF ubiquitin ligase complex"/>
    <property type="evidence" value="ECO:0007669"/>
    <property type="project" value="TreeGrafter"/>
</dbReference>
<dbReference type="InterPro" id="IPR032675">
    <property type="entry name" value="LRR_dom_sf"/>
</dbReference>
<feature type="region of interest" description="Disordered" evidence="1">
    <location>
        <begin position="108"/>
        <end position="134"/>
    </location>
</feature>
<evidence type="ECO:0000313" key="2">
    <source>
        <dbReference type="EMBL" id="CAD9109832.1"/>
    </source>
</evidence>
<dbReference type="SUPFAM" id="SSF52047">
    <property type="entry name" value="RNI-like"/>
    <property type="match status" value="1"/>
</dbReference>
<gene>
    <name evidence="2" type="ORF">NDES1114_LOCUS11614</name>
</gene>
<dbReference type="PANTHER" id="PTHR13318">
    <property type="entry name" value="PARTNER OF PAIRED, ISOFORM B-RELATED"/>
    <property type="match status" value="1"/>
</dbReference>
<name>A0A7S1Q0S5_NEODS</name>
<proteinExistence type="predicted"/>
<dbReference type="GO" id="GO:0031146">
    <property type="term" value="P:SCF-dependent proteasomal ubiquitin-dependent protein catabolic process"/>
    <property type="evidence" value="ECO:0007669"/>
    <property type="project" value="TreeGrafter"/>
</dbReference>
<dbReference type="InterPro" id="IPR006553">
    <property type="entry name" value="Leu-rich_rpt_Cys-con_subtyp"/>
</dbReference>
<dbReference type="AlphaFoldDB" id="A0A7S1Q0S5"/>
<reference evidence="2" key="1">
    <citation type="submission" date="2021-01" db="EMBL/GenBank/DDBJ databases">
        <authorList>
            <person name="Corre E."/>
            <person name="Pelletier E."/>
            <person name="Niang G."/>
            <person name="Scheremetjew M."/>
            <person name="Finn R."/>
            <person name="Kale V."/>
            <person name="Holt S."/>
            <person name="Cochrane G."/>
            <person name="Meng A."/>
            <person name="Brown T."/>
            <person name="Cohen L."/>
        </authorList>
    </citation>
    <scope>NUCLEOTIDE SEQUENCE</scope>
    <source>
        <strain evidence="2">CCAP 1951/1</strain>
    </source>
</reference>
<dbReference type="EMBL" id="HBGF01017638">
    <property type="protein sequence ID" value="CAD9109832.1"/>
    <property type="molecule type" value="Transcribed_RNA"/>
</dbReference>
<sequence length="626" mass="65720">MWGDDLPCTVPAGSVGAVCALCYAHCAPEHVQGTSTSLRAPMPPPLVPMLAYLLGGGMDFGLEALVPALSCQRPAAAGRPRNSSVGVSADDDVRALVDAVCRGFSRDGDAAISPPSPQRYDGTSAGTSTAPLDDANPRRLAATLAGMPCPIVRLTLPRAHRAGVAAGLNAEGTVSACRVGRATGVPRQSLPGLRHLDASECTFERPADVAAMLDPSSLASGLLADAASSIESLALRRVVFAQGDQQLNVLADAFLAWRAFDFPRLTHVDLSYNDSLPDDAVCRLVSHPSLAQGLRTLRLWLTPVSDVAIAAIADHCDALTALELSNCTRLADSALELIARSRFAAGLRVLTMSFTAITDAGLAQHAERFRSLERVDMRSCAVGDHSVQALVDSCGASLRQLDLTNLEPVKMRPAGGGVSVRGAASAMQQPPARGVTDATVVKIASRCSKLRHLAVMNSKAITGAALQRFLSSRTDECPIEHLDLRGTGADDGALQPLLVRPVAIAHLVLWQCGGVTDTFLNAFADTGAPALEHLDLCYTNVTAQGVANFVVRVACAQAGCTEADAAMSGEDTPAAYARRASAWCARVRLQRVLFFADGTTNSRFDAVAAVNERIPFLQLCTFSLIA</sequence>